<dbReference type="RefSeq" id="WP_014617039.1">
    <property type="nucleotide sequence ID" value="NC_017574.1"/>
</dbReference>
<dbReference type="EMBL" id="CP002819">
    <property type="protein sequence ID" value="AEG69123.1"/>
    <property type="molecule type" value="Genomic_DNA"/>
</dbReference>
<dbReference type="CDD" id="cd01392">
    <property type="entry name" value="HTH_LacI"/>
    <property type="match status" value="1"/>
</dbReference>
<evidence type="ECO:0000313" key="6">
    <source>
        <dbReference type="EMBL" id="AEG69123.1"/>
    </source>
</evidence>
<keyword evidence="3" id="KW-0804">Transcription</keyword>
<dbReference type="Pfam" id="PF00356">
    <property type="entry name" value="LacI"/>
    <property type="match status" value="1"/>
</dbReference>
<evidence type="ECO:0000256" key="2">
    <source>
        <dbReference type="ARBA" id="ARBA00023125"/>
    </source>
</evidence>
<dbReference type="PANTHER" id="PTHR30146">
    <property type="entry name" value="LACI-RELATED TRANSCRIPTIONAL REPRESSOR"/>
    <property type="match status" value="1"/>
</dbReference>
<dbReference type="PANTHER" id="PTHR30146:SF153">
    <property type="entry name" value="LACTOSE OPERON REPRESSOR"/>
    <property type="match status" value="1"/>
</dbReference>
<organism evidence="6 7">
    <name type="scientific">Ralstonia solanacearum (strain Po82)</name>
    <dbReference type="NCBI Taxonomy" id="1031711"/>
    <lineage>
        <taxon>Bacteria</taxon>
        <taxon>Pseudomonadati</taxon>
        <taxon>Pseudomonadota</taxon>
        <taxon>Betaproteobacteria</taxon>
        <taxon>Burkholderiales</taxon>
        <taxon>Burkholderiaceae</taxon>
        <taxon>Ralstonia</taxon>
        <taxon>Ralstonia solanacearum species complex</taxon>
    </lineage>
</organism>
<reference evidence="6 7" key="1">
    <citation type="journal article" date="2011" name="J. Bacteriol.">
        <title>Complete genome sequence of the plant pathogen Ralstonia solanacearum strain Po82.</title>
        <authorList>
            <person name="Xu J."/>
            <person name="Zheng H.J."/>
            <person name="Liu L."/>
            <person name="Pan Z.C."/>
            <person name="Prior P."/>
            <person name="Tang B."/>
            <person name="Xu J.S."/>
            <person name="Zhang H."/>
            <person name="Tian Q."/>
            <person name="Zhang L.Q."/>
            <person name="Feng J."/>
        </authorList>
    </citation>
    <scope>NUCLEOTIDE SEQUENCE [LARGE SCALE GENOMIC DNA]</scope>
    <source>
        <strain evidence="6 7">Po82</strain>
    </source>
</reference>
<dbReference type="PROSITE" id="PS50932">
    <property type="entry name" value="HTH_LACI_2"/>
    <property type="match status" value="1"/>
</dbReference>
<evidence type="ECO:0000259" key="5">
    <source>
        <dbReference type="PROSITE" id="PS50932"/>
    </source>
</evidence>
<dbReference type="eggNOG" id="COG1609">
    <property type="taxonomic scope" value="Bacteria"/>
</dbReference>
<proteinExistence type="predicted"/>
<feature type="region of interest" description="Disordered" evidence="4">
    <location>
        <begin position="343"/>
        <end position="371"/>
    </location>
</feature>
<evidence type="ECO:0000256" key="4">
    <source>
        <dbReference type="SAM" id="MobiDB-lite"/>
    </source>
</evidence>
<dbReference type="Proteomes" id="UP000007953">
    <property type="component" value="Chromosome"/>
</dbReference>
<dbReference type="SMART" id="SM00354">
    <property type="entry name" value="HTH_LACI"/>
    <property type="match status" value="1"/>
</dbReference>
<gene>
    <name evidence="6" type="primary">rbsR</name>
    <name evidence="6" type="ordered locus">RSPO_c01823</name>
</gene>
<dbReference type="KEGG" id="rsn:RSPO_c01823"/>
<protein>
    <submittedName>
        <fullName evidence="6">Ribose operon transcriptional repressor</fullName>
    </submittedName>
</protein>
<dbReference type="InterPro" id="IPR028082">
    <property type="entry name" value="Peripla_BP_I"/>
</dbReference>
<dbReference type="Gene3D" id="1.10.260.40">
    <property type="entry name" value="lambda repressor-like DNA-binding domains"/>
    <property type="match status" value="1"/>
</dbReference>
<feature type="domain" description="HTH lacI-type" evidence="5">
    <location>
        <begin position="3"/>
        <end position="57"/>
    </location>
</feature>
<dbReference type="SUPFAM" id="SSF47413">
    <property type="entry name" value="lambda repressor-like DNA-binding domains"/>
    <property type="match status" value="1"/>
</dbReference>
<sequence length="371" mass="39506">MASSIKDVATHAGISIATVSRAVNTPERVSPETLARVQAAMEALQYRPNALGRQLRAVRTGLVGVVLPSLANPVFAECMQGIDEAASAAGQRVMLMTTAYDREREARAIETMLQQRVDGLVLTVADAAANPHLDRLDAERVPYVLVYNDTQGQPRMPVRCSVTVDNRAAARDAIRALLVLGHRRVRMLTGTLSASDRAALRHAGYRDALQAAGIVPQQPVEIDFNAEAMAPAELDRLLAPPRPTAVFCSNDRLALLTIRALRARGLRVPEDLSVIGFDGLAMGQWLSPTLATVAQPHRQIGIDAARALARRIAGETVPPITLAHRLLPGGTLAAAPTAYTAYTAPADSSGTTDSTDSTGFFPTSDTQGASR</sequence>
<dbReference type="GO" id="GO:0000976">
    <property type="term" value="F:transcription cis-regulatory region binding"/>
    <property type="evidence" value="ECO:0007669"/>
    <property type="project" value="TreeGrafter"/>
</dbReference>
<evidence type="ECO:0000256" key="1">
    <source>
        <dbReference type="ARBA" id="ARBA00023015"/>
    </source>
</evidence>
<dbReference type="Gene3D" id="3.40.50.2300">
    <property type="match status" value="2"/>
</dbReference>
<dbReference type="HOGENOM" id="CLU_037628_6_0_4"/>
<dbReference type="Pfam" id="PF00532">
    <property type="entry name" value="Peripla_BP_1"/>
    <property type="match status" value="1"/>
</dbReference>
<dbReference type="GO" id="GO:0003700">
    <property type="term" value="F:DNA-binding transcription factor activity"/>
    <property type="evidence" value="ECO:0007669"/>
    <property type="project" value="TreeGrafter"/>
</dbReference>
<evidence type="ECO:0000313" key="7">
    <source>
        <dbReference type="Proteomes" id="UP000007953"/>
    </source>
</evidence>
<dbReference type="InterPro" id="IPR010982">
    <property type="entry name" value="Lambda_DNA-bd_dom_sf"/>
</dbReference>
<accession>F6G0Z3</accession>
<dbReference type="PATRIC" id="fig|1031711.3.peg.1772"/>
<keyword evidence="2" id="KW-0238">DNA-binding</keyword>
<dbReference type="InterPro" id="IPR001761">
    <property type="entry name" value="Peripla_BP/Lac1_sug-bd_dom"/>
</dbReference>
<dbReference type="InterPro" id="IPR000843">
    <property type="entry name" value="HTH_LacI"/>
</dbReference>
<dbReference type="AlphaFoldDB" id="F6G0Z3"/>
<dbReference type="SUPFAM" id="SSF53822">
    <property type="entry name" value="Periplasmic binding protein-like I"/>
    <property type="match status" value="1"/>
</dbReference>
<evidence type="ECO:0000256" key="3">
    <source>
        <dbReference type="ARBA" id="ARBA00023163"/>
    </source>
</evidence>
<keyword evidence="1" id="KW-0805">Transcription regulation</keyword>
<name>F6G0Z3_RALS8</name>